<protein>
    <submittedName>
        <fullName evidence="1">Uncharacterized protein</fullName>
    </submittedName>
</protein>
<organism evidence="1 2">
    <name type="scientific">Bradyrhizobium jicamae</name>
    <dbReference type="NCBI Taxonomy" id="280332"/>
    <lineage>
        <taxon>Bacteria</taxon>
        <taxon>Pseudomonadati</taxon>
        <taxon>Pseudomonadota</taxon>
        <taxon>Alphaproteobacteria</taxon>
        <taxon>Hyphomicrobiales</taxon>
        <taxon>Nitrobacteraceae</taxon>
        <taxon>Bradyrhizobium</taxon>
    </lineage>
</organism>
<sequence>MTMALLGQELEGPAGETAWTVLDAANDLGDTFTVDACRRVIDADLRGEAPARSDLAVLTAFFS</sequence>
<dbReference type="EMBL" id="LLXZ01000027">
    <property type="protein sequence ID" value="KRR13449.1"/>
    <property type="molecule type" value="Genomic_DNA"/>
</dbReference>
<gene>
    <name evidence="1" type="ORF">CQ12_09530</name>
</gene>
<reference evidence="1 2" key="1">
    <citation type="submission" date="2014-03" db="EMBL/GenBank/DDBJ databases">
        <title>Bradyrhizobium valentinum sp. nov., isolated from effective nodules of Lupinus mariae-josephae, a lupine endemic of basic-lime soils in Eastern Spain.</title>
        <authorList>
            <person name="Duran D."/>
            <person name="Rey L."/>
            <person name="Navarro A."/>
            <person name="Busquets A."/>
            <person name="Imperial J."/>
            <person name="Ruiz-Argueso T."/>
        </authorList>
    </citation>
    <scope>NUCLEOTIDE SEQUENCE [LARGE SCALE GENOMIC DNA]</scope>
    <source>
        <strain evidence="1 2">PAC68</strain>
    </source>
</reference>
<evidence type="ECO:0000313" key="1">
    <source>
        <dbReference type="EMBL" id="KRR13449.1"/>
    </source>
</evidence>
<name>A0A0R3M010_9BRAD</name>
<dbReference type="AlphaFoldDB" id="A0A0R3M010"/>
<accession>A0A0R3M010</accession>
<evidence type="ECO:0000313" key="2">
    <source>
        <dbReference type="Proteomes" id="UP000050863"/>
    </source>
</evidence>
<dbReference type="OrthoDB" id="8250868at2"/>
<comment type="caution">
    <text evidence="1">The sequence shown here is derived from an EMBL/GenBank/DDBJ whole genome shotgun (WGS) entry which is preliminary data.</text>
</comment>
<dbReference type="Proteomes" id="UP000050863">
    <property type="component" value="Unassembled WGS sequence"/>
</dbReference>
<proteinExistence type="predicted"/>
<keyword evidence="2" id="KW-1185">Reference proteome</keyword>